<dbReference type="InterPro" id="IPR001296">
    <property type="entry name" value="Glyco_trans_1"/>
</dbReference>
<gene>
    <name evidence="3" type="ORF">CCON33237_1513</name>
</gene>
<dbReference type="GO" id="GO:0016758">
    <property type="term" value="F:hexosyltransferase activity"/>
    <property type="evidence" value="ECO:0007669"/>
    <property type="project" value="TreeGrafter"/>
</dbReference>
<dbReference type="SUPFAM" id="SSF53756">
    <property type="entry name" value="UDP-Glycosyltransferase/glycogen phosphorylase"/>
    <property type="match status" value="1"/>
</dbReference>
<dbReference type="GeneID" id="28663191"/>
<evidence type="ECO:0000313" key="4">
    <source>
        <dbReference type="Proteomes" id="UP000066049"/>
    </source>
</evidence>
<dbReference type="InterPro" id="IPR050194">
    <property type="entry name" value="Glycosyltransferase_grp1"/>
</dbReference>
<dbReference type="KEGG" id="ccoc:CCON33237_1513"/>
<dbReference type="PANTHER" id="PTHR45947">
    <property type="entry name" value="SULFOQUINOVOSYL TRANSFERASE SQD2"/>
    <property type="match status" value="1"/>
</dbReference>
<dbReference type="Gene3D" id="3.40.50.2000">
    <property type="entry name" value="Glycogen Phosphorylase B"/>
    <property type="match status" value="2"/>
</dbReference>
<proteinExistence type="predicted"/>
<dbReference type="RefSeq" id="WP_054197094.1">
    <property type="nucleotide sequence ID" value="NZ_CP012541.1"/>
</dbReference>
<dbReference type="CDD" id="cd03801">
    <property type="entry name" value="GT4_PimA-like"/>
    <property type="match status" value="1"/>
</dbReference>
<feature type="domain" description="Glycosyltransferase subfamily 4-like N-terminal" evidence="2">
    <location>
        <begin position="13"/>
        <end position="157"/>
    </location>
</feature>
<name>A0A0M3V2R5_9BACT</name>
<evidence type="ECO:0000259" key="2">
    <source>
        <dbReference type="Pfam" id="PF13439"/>
    </source>
</evidence>
<dbReference type="Proteomes" id="UP000066049">
    <property type="component" value="Chromosome"/>
</dbReference>
<evidence type="ECO:0000313" key="3">
    <source>
        <dbReference type="EMBL" id="ALF48162.1"/>
    </source>
</evidence>
<sequence>MINILELESSLGFGGQEHRTQRVINGLDKSKFKVFYGLNPGSKSFEKQIECEFVEFNLKKSFNIFEILKICKFVKQNNIKIISTHSGKDGTIGAIVGKICGVSVVRTRHLQLPITSPLPYNLSTKVVGVCDSVCADLIKRGVKKEKVLKIYTGIDTQKYTPEFKINMKKEFGLSDDVVGVCIVAVLRAAKNHKLLIDAFDELNLEKSALFIVGDGPQNENLKEYIKDKKNIFMLGNRTDVSDFLGSLDICVLPSEMEAIGGALLEASSCKLATIGSDVGGLGEAVSDGKSGFLFQNGDKEGLKKVLERLILDENLRKQMGEFGREYVKETFSIEKMIENTQNLYMELVK</sequence>
<dbReference type="EMBL" id="CP012541">
    <property type="protein sequence ID" value="ALF48162.1"/>
    <property type="molecule type" value="Genomic_DNA"/>
</dbReference>
<dbReference type="AlphaFoldDB" id="A0A0M3V2R5"/>
<dbReference type="PATRIC" id="fig|199.248.peg.1562"/>
<evidence type="ECO:0000259" key="1">
    <source>
        <dbReference type="Pfam" id="PF00534"/>
    </source>
</evidence>
<reference evidence="4" key="1">
    <citation type="submission" date="2015-08" db="EMBL/GenBank/DDBJ databases">
        <title>Comparative genomics of the Campylobacter concisus group.</title>
        <authorList>
            <person name="Miller W.G."/>
            <person name="Yee E."/>
            <person name="Chapman M.H."/>
            <person name="Huynh S."/>
            <person name="Bono J.L."/>
            <person name="On S.L.W."/>
            <person name="St Leger J."/>
            <person name="Foster G."/>
            <person name="Parker C.T."/>
        </authorList>
    </citation>
    <scope>NUCLEOTIDE SEQUENCE [LARGE SCALE GENOMIC DNA]</scope>
    <source>
        <strain evidence="4">ATCC 33237</strain>
    </source>
</reference>
<keyword evidence="3" id="KW-0808">Transferase</keyword>
<dbReference type="Pfam" id="PF00534">
    <property type="entry name" value="Glycos_transf_1"/>
    <property type="match status" value="1"/>
</dbReference>
<feature type="domain" description="Glycosyl transferase family 1" evidence="1">
    <location>
        <begin position="167"/>
        <end position="325"/>
    </location>
</feature>
<protein>
    <submittedName>
        <fullName evidence="3">Glycosyltransferase, family 1</fullName>
    </submittedName>
</protein>
<dbReference type="Pfam" id="PF13439">
    <property type="entry name" value="Glyco_transf_4"/>
    <property type="match status" value="1"/>
</dbReference>
<dbReference type="InterPro" id="IPR028098">
    <property type="entry name" value="Glyco_trans_4-like_N"/>
</dbReference>
<dbReference type="PANTHER" id="PTHR45947:SF3">
    <property type="entry name" value="SULFOQUINOVOSYL TRANSFERASE SQD2"/>
    <property type="match status" value="1"/>
</dbReference>
<organism evidence="3 4">
    <name type="scientific">Campylobacter concisus</name>
    <dbReference type="NCBI Taxonomy" id="199"/>
    <lineage>
        <taxon>Bacteria</taxon>
        <taxon>Pseudomonadati</taxon>
        <taxon>Campylobacterota</taxon>
        <taxon>Epsilonproteobacteria</taxon>
        <taxon>Campylobacterales</taxon>
        <taxon>Campylobacteraceae</taxon>
        <taxon>Campylobacter</taxon>
    </lineage>
</organism>
<accession>A0A0M3V2R5</accession>